<keyword evidence="3" id="KW-0732">Signal</keyword>
<accession>A0A099FAN0</accession>
<comment type="caution">
    <text evidence="6">The sequence shown here is derived from an EMBL/GenBank/DDBJ whole genome shotgun (WGS) entry which is preliminary data.</text>
</comment>
<name>A0A099FAN0_9RHOB</name>
<dbReference type="RefSeq" id="WP_036719152.1">
    <property type="nucleotide sequence ID" value="NZ_JRKS01000023.1"/>
</dbReference>
<reference evidence="6 7" key="2">
    <citation type="submission" date="2014-10" db="EMBL/GenBank/DDBJ databases">
        <title>Paracoccus sanguinis sp. nov., isolated from clinical specimens of New York State patients.</title>
        <authorList>
            <person name="Mingle L.A."/>
            <person name="Cole J.A."/>
            <person name="Lapierre P."/>
            <person name="Musser K.A."/>
        </authorList>
    </citation>
    <scope>NUCLEOTIDE SEQUENCE [LARGE SCALE GENOMIC DNA]</scope>
    <source>
        <strain evidence="6 7">HAMBI 3106</strain>
    </source>
</reference>
<evidence type="ECO:0000256" key="1">
    <source>
        <dbReference type="ARBA" id="ARBA00004613"/>
    </source>
</evidence>
<feature type="domain" description="SD-repeat containing protein B" evidence="5">
    <location>
        <begin position="167"/>
        <end position="277"/>
    </location>
</feature>
<proteinExistence type="predicted"/>
<keyword evidence="2" id="KW-0964">Secreted</keyword>
<keyword evidence="7" id="KW-1185">Reference proteome</keyword>
<comment type="subcellular location">
    <subcellularLocation>
        <location evidence="1">Secreted</location>
    </subcellularLocation>
</comment>
<evidence type="ECO:0000256" key="4">
    <source>
        <dbReference type="SAM" id="MobiDB-lite"/>
    </source>
</evidence>
<gene>
    <name evidence="6" type="ORF">IC63_08870</name>
</gene>
<evidence type="ECO:0000313" key="6">
    <source>
        <dbReference type="EMBL" id="KGJ07266.1"/>
    </source>
</evidence>
<reference evidence="6 7" key="1">
    <citation type="submission" date="2014-09" db="EMBL/GenBank/DDBJ databases">
        <authorList>
            <person name="McGinnis J.M."/>
            <person name="Wolfgang W.J."/>
        </authorList>
    </citation>
    <scope>NUCLEOTIDE SEQUENCE [LARGE SCALE GENOMIC DNA]</scope>
    <source>
        <strain evidence="6 7">HAMBI 3106</strain>
    </source>
</reference>
<feature type="region of interest" description="Disordered" evidence="4">
    <location>
        <begin position="240"/>
        <end position="262"/>
    </location>
</feature>
<dbReference type="AlphaFoldDB" id="A0A099FAN0"/>
<sequence length="590" mass="61248">MGIVVQAGRVLARCRVVNKCLTVNVCDVNEPTTPGQCTVIEVEDMTLCGYNVRGASSASGGEYATLACYSGTARTMFNSTAGEYDLTLRHYDQSGAGQVQIMINGQVVRTVSLNADDNRWHDTVIADLQLKPGDVITLKGSGTGCEYAILDSIRLCPSEPVDPGTAALGDRVFHDTNRNGVQDAGEAGVAGVAVTLYDAAGQAIGSTVTDANGNYLFDDLKAGTYSVGFQEADGFDFTTRDAGGNDARDSDANQTTGRTGSVTLSIGETNTTVDAGLVRENAAPVAVDDQGRTCADTPKAVDVLANNQDPDGDALTITSVDGKAISEGQTITASDGVLITLTGGRLVFDASGTTYADGLVHTSVTANYGYTVADGQGSTAAADVSMRFCGTVNTLDTIADSLPAGGSMVIDFSSAPNGSFFTATLSGTGDARFDGVSVGNAYCVSIDDPIGTGVPIAFDMYLADAAHVPAGVVPNPQNLDVINWILNQDFTRVDNGDGNGRTYTEAEIQGAIWGLTDGRIFVAPYFNYATTQNAQEIYDLALANGEGFVAGEGDLVGLILDPTDAEAANGSTQPFIIAMPWEALDYDCVC</sequence>
<evidence type="ECO:0000313" key="7">
    <source>
        <dbReference type="Proteomes" id="UP000029917"/>
    </source>
</evidence>
<dbReference type="Gene3D" id="2.60.40.10">
    <property type="entry name" value="Immunoglobulins"/>
    <property type="match status" value="1"/>
</dbReference>
<evidence type="ECO:0000256" key="2">
    <source>
        <dbReference type="ARBA" id="ARBA00022525"/>
    </source>
</evidence>
<dbReference type="EMBL" id="JRKS01000023">
    <property type="protein sequence ID" value="KGJ07266.1"/>
    <property type="molecule type" value="Genomic_DNA"/>
</dbReference>
<dbReference type="Gene3D" id="2.60.120.260">
    <property type="entry name" value="Galactose-binding domain-like"/>
    <property type="match status" value="1"/>
</dbReference>
<dbReference type="OrthoDB" id="9773411at2"/>
<dbReference type="PANTHER" id="PTHR23303">
    <property type="entry name" value="CARBOXYPEPTIDASE REGULATORY REGION-CONTAINING"/>
    <property type="match status" value="1"/>
</dbReference>
<evidence type="ECO:0000259" key="5">
    <source>
        <dbReference type="Pfam" id="PF17210"/>
    </source>
</evidence>
<organism evidence="6 7">
    <name type="scientific">Paracoccus sphaerophysae</name>
    <dbReference type="NCBI Taxonomy" id="690417"/>
    <lineage>
        <taxon>Bacteria</taxon>
        <taxon>Pseudomonadati</taxon>
        <taxon>Pseudomonadota</taxon>
        <taxon>Alphaproteobacteria</taxon>
        <taxon>Rhodobacterales</taxon>
        <taxon>Paracoccaceae</taxon>
        <taxon>Paracoccus</taxon>
    </lineage>
</organism>
<protein>
    <recommendedName>
        <fullName evidence="5">SD-repeat containing protein B domain-containing protein</fullName>
    </recommendedName>
</protein>
<dbReference type="InterPro" id="IPR051417">
    <property type="entry name" value="SDr/BOS_complex"/>
</dbReference>
<dbReference type="GO" id="GO:0005576">
    <property type="term" value="C:extracellular region"/>
    <property type="evidence" value="ECO:0007669"/>
    <property type="project" value="UniProtKB-SubCell"/>
</dbReference>
<dbReference type="InterPro" id="IPR033764">
    <property type="entry name" value="Sdr_B"/>
</dbReference>
<evidence type="ECO:0000256" key="3">
    <source>
        <dbReference type="ARBA" id="ARBA00022729"/>
    </source>
</evidence>
<feature type="compositionally biased region" description="Polar residues" evidence="4">
    <location>
        <begin position="252"/>
        <end position="262"/>
    </location>
</feature>
<dbReference type="Pfam" id="PF17210">
    <property type="entry name" value="SdrD_B"/>
    <property type="match status" value="1"/>
</dbReference>
<dbReference type="Proteomes" id="UP000029917">
    <property type="component" value="Unassembled WGS sequence"/>
</dbReference>
<dbReference type="SUPFAM" id="SSF117074">
    <property type="entry name" value="Hypothetical protein PA1324"/>
    <property type="match status" value="1"/>
</dbReference>
<dbReference type="STRING" id="690417.IC63_08870"/>
<dbReference type="Pfam" id="PF17963">
    <property type="entry name" value="Big_9"/>
    <property type="match status" value="1"/>
</dbReference>
<dbReference type="InterPro" id="IPR013783">
    <property type="entry name" value="Ig-like_fold"/>
</dbReference>